<dbReference type="SUPFAM" id="SSF69279">
    <property type="entry name" value="Phage tail proteins"/>
    <property type="match status" value="1"/>
</dbReference>
<sequence length="390" mass="43237">MSDIISSAISDISDRLGDYSPRPAFLIRIGDDQITELNDRVMSLTLTDNRGFEADTLEITLDDADGKLSLPDRGAKLRVALGWQGEPLIDKGVFTVDEITHQGPPDQLIVSARSADFRNTFNVKREYSWHNVTVEYIVSAIASRYGLKAGVSAHLAKLELDHADQTNESDISFLTRMAEMVGAVTTVKNGMLLFFVPGQSLSQSGKPLPVITITRSSGDRHSFRVADRDAYTGVTAYWLDLNFGKTKPKKVRRRRRTTARTATKKKKEPASSAKEGGYLVGTDGNVFVMRKTFKTERAARQAADAHWRKLQRGAAEFNMTLARGRADLYPELHAKMSGFKAAIDAADWVITRCAHEIGGGGFTTSLEFEVKITDWNIKEPEDDTVDDDED</sequence>
<name>A0AAX4F401_9GAMM</name>
<organism evidence="2 3">
    <name type="scientific">Dickeya solani</name>
    <dbReference type="NCBI Taxonomy" id="1089444"/>
    <lineage>
        <taxon>Bacteria</taxon>
        <taxon>Pseudomonadati</taxon>
        <taxon>Pseudomonadota</taxon>
        <taxon>Gammaproteobacteria</taxon>
        <taxon>Enterobacterales</taxon>
        <taxon>Pectobacteriaceae</taxon>
        <taxon>Dickeya</taxon>
    </lineage>
</organism>
<protein>
    <submittedName>
        <fullName evidence="2">Phage late control D family protein</fullName>
    </submittedName>
</protein>
<feature type="region of interest" description="Disordered" evidence="1">
    <location>
        <begin position="249"/>
        <end position="275"/>
    </location>
</feature>
<feature type="compositionally biased region" description="Basic residues" evidence="1">
    <location>
        <begin position="249"/>
        <end position="267"/>
    </location>
</feature>
<accession>A0AAX4F401</accession>
<dbReference type="PANTHER" id="PTHR35862">
    <property type="entry name" value="FELS-2 PROPHAGE PROTEIN"/>
    <property type="match status" value="1"/>
</dbReference>
<dbReference type="RefSeq" id="WP_316394346.1">
    <property type="nucleotide sequence ID" value="NZ_CP136339.1"/>
</dbReference>
<evidence type="ECO:0000313" key="3">
    <source>
        <dbReference type="Proteomes" id="UP001304423"/>
    </source>
</evidence>
<dbReference type="InterPro" id="IPR052726">
    <property type="entry name" value="Phage_Baseplate_Hub"/>
</dbReference>
<evidence type="ECO:0000256" key="1">
    <source>
        <dbReference type="SAM" id="MobiDB-lite"/>
    </source>
</evidence>
<dbReference type="Proteomes" id="UP001304423">
    <property type="component" value="Chromosome"/>
</dbReference>
<dbReference type="AlphaFoldDB" id="A0AAX4F401"/>
<reference evidence="2" key="1">
    <citation type="submission" date="2023-10" db="EMBL/GenBank/DDBJ databases">
        <title>Clonality and diversity in the soft rot Dickeya solani phytopathogen.</title>
        <authorList>
            <person name="Pedron J."/>
            <person name="Van Gijsegem F."/>
            <person name="Portier P."/>
            <person name="Taghouti G."/>
        </authorList>
    </citation>
    <scope>NUCLEOTIDE SEQUENCE</scope>
    <source>
        <strain evidence="2">CFBP5647</strain>
    </source>
</reference>
<dbReference type="Pfam" id="PF05954">
    <property type="entry name" value="Phage_GPD"/>
    <property type="match status" value="1"/>
</dbReference>
<dbReference type="EMBL" id="CP136339">
    <property type="protein sequence ID" value="WOA54383.1"/>
    <property type="molecule type" value="Genomic_DNA"/>
</dbReference>
<proteinExistence type="predicted"/>
<evidence type="ECO:0000313" key="2">
    <source>
        <dbReference type="EMBL" id="WOA54383.1"/>
    </source>
</evidence>
<gene>
    <name evidence="2" type="ORF">RXA29_09290</name>
</gene>
<dbReference type="PANTHER" id="PTHR35862:SF3">
    <property type="entry name" value="FELS-2 PROPHAGE PROTEIN"/>
    <property type="match status" value="1"/>
</dbReference>